<organism evidence="2 3">
    <name type="scientific">Xyrichtys novacula</name>
    <name type="common">Pearly razorfish</name>
    <name type="synonym">Hemipteronotus novacula</name>
    <dbReference type="NCBI Taxonomy" id="13765"/>
    <lineage>
        <taxon>Eukaryota</taxon>
        <taxon>Metazoa</taxon>
        <taxon>Chordata</taxon>
        <taxon>Craniata</taxon>
        <taxon>Vertebrata</taxon>
        <taxon>Euteleostomi</taxon>
        <taxon>Actinopterygii</taxon>
        <taxon>Neopterygii</taxon>
        <taxon>Teleostei</taxon>
        <taxon>Neoteleostei</taxon>
        <taxon>Acanthomorphata</taxon>
        <taxon>Eupercaria</taxon>
        <taxon>Labriformes</taxon>
        <taxon>Labridae</taxon>
        <taxon>Xyrichtys</taxon>
    </lineage>
</organism>
<gene>
    <name evidence="2" type="ORF">XNOV1_A002990</name>
</gene>
<feature type="region of interest" description="Disordered" evidence="1">
    <location>
        <begin position="195"/>
        <end position="228"/>
    </location>
</feature>
<dbReference type="Proteomes" id="UP001178508">
    <property type="component" value="Chromosome 10"/>
</dbReference>
<sequence length="315" mass="33546">MAATTMSPLTSPHRCDGCLEKSRSIAQLERRISDLHWIRNEEKLLDSVITLGASPPVKSELDSTIPVWDAGSPAASVCQPSPGPGDTPASTGPAASGPPHLQPDDCWLLLGAKPKRVPTAALDFTPHPRNRVCSSTPQQAPWSSVPARKAGGTRPQLPGELQLSNRYKVLSLEDFPPLTREPAAVSERAAVSTAAVSGGAPSTEVQAGVSSPATSNHSKRRGGRSGKRRAGILRCPLTVLPLSSSNIWREPRPSPMGSRDLLRLLRTTGKAVFISGPIPTLARGAERFSSLLSLNTWLLSACRDYEHSVQSATRD</sequence>
<dbReference type="AlphaFoldDB" id="A0AAV1FZK7"/>
<feature type="compositionally biased region" description="Polar residues" evidence="1">
    <location>
        <begin position="132"/>
        <end position="142"/>
    </location>
</feature>
<proteinExistence type="predicted"/>
<evidence type="ECO:0000256" key="1">
    <source>
        <dbReference type="SAM" id="MobiDB-lite"/>
    </source>
</evidence>
<feature type="compositionally biased region" description="Polar residues" evidence="1">
    <location>
        <begin position="204"/>
        <end position="216"/>
    </location>
</feature>
<name>A0AAV1FZK7_XYRNO</name>
<keyword evidence="3" id="KW-1185">Reference proteome</keyword>
<feature type="compositionally biased region" description="Basic residues" evidence="1">
    <location>
        <begin position="217"/>
        <end position="228"/>
    </location>
</feature>
<feature type="region of interest" description="Disordered" evidence="1">
    <location>
        <begin position="71"/>
        <end position="102"/>
    </location>
</feature>
<evidence type="ECO:0000313" key="3">
    <source>
        <dbReference type="Proteomes" id="UP001178508"/>
    </source>
</evidence>
<feature type="region of interest" description="Disordered" evidence="1">
    <location>
        <begin position="128"/>
        <end position="159"/>
    </location>
</feature>
<dbReference type="EMBL" id="OY660873">
    <property type="protein sequence ID" value="CAJ1066360.1"/>
    <property type="molecule type" value="Genomic_DNA"/>
</dbReference>
<accession>A0AAV1FZK7</accession>
<evidence type="ECO:0000313" key="2">
    <source>
        <dbReference type="EMBL" id="CAJ1066360.1"/>
    </source>
</evidence>
<dbReference type="Gene3D" id="3.40.50.12700">
    <property type="match status" value="1"/>
</dbReference>
<feature type="compositionally biased region" description="Low complexity" evidence="1">
    <location>
        <begin position="87"/>
        <end position="99"/>
    </location>
</feature>
<reference evidence="2" key="1">
    <citation type="submission" date="2023-08" db="EMBL/GenBank/DDBJ databases">
        <authorList>
            <person name="Alioto T."/>
            <person name="Alioto T."/>
            <person name="Gomez Garrido J."/>
        </authorList>
    </citation>
    <scope>NUCLEOTIDE SEQUENCE</scope>
</reference>
<protein>
    <submittedName>
        <fullName evidence="2">Uncharacterized protein</fullName>
    </submittedName>
</protein>